<proteinExistence type="predicted"/>
<dbReference type="InterPro" id="IPR002347">
    <property type="entry name" value="SDR_fam"/>
</dbReference>
<evidence type="ECO:0000313" key="1">
    <source>
        <dbReference type="EMBL" id="SHL06970.1"/>
    </source>
</evidence>
<name>A0A1M6XLS4_9RHOB</name>
<dbReference type="AlphaFoldDB" id="A0A1M6XLS4"/>
<dbReference type="PRINTS" id="PR00081">
    <property type="entry name" value="GDHRDH"/>
</dbReference>
<dbReference type="PANTHER" id="PTHR43431">
    <property type="entry name" value="OXIDOREDUCTASE, SHORT CHAIN DEHYDROGENASE/REDUCTASE FAMILY (AFU_ORTHOLOGUE AFUA_5G14000)"/>
    <property type="match status" value="1"/>
</dbReference>
<sequence>MPSCLIIGVGSGLSHAIASRFGQEGYNIGLVARRSTVIEPLSATLNGLGVQSAWALADAGDEASLLDAINSIEDQLGPTDVLIYNASVMRPASPSDLTTDALRREMEVNVVGAFAASRAVAPAMLHKGSGAILFTGGGLALEPYPEWASLAAGKAALRSLAFSLFKDLSPKGVHVSVIAVCGIVEPGGPFDPDKIAQEYWRLASEPNGLEDRELIFQPQGTDPHYNDPERVHEATTIVPAHVQD</sequence>
<dbReference type="SUPFAM" id="SSF51735">
    <property type="entry name" value="NAD(P)-binding Rossmann-fold domains"/>
    <property type="match status" value="1"/>
</dbReference>
<accession>A0A1M6XLS4</accession>
<dbReference type="PANTHER" id="PTHR43431:SF1">
    <property type="entry name" value="OS08G0476300 PROTEIN"/>
    <property type="match status" value="1"/>
</dbReference>
<organism evidence="1 2">
    <name type="scientific">Roseovarius pacificus</name>
    <dbReference type="NCBI Taxonomy" id="337701"/>
    <lineage>
        <taxon>Bacteria</taxon>
        <taxon>Pseudomonadati</taxon>
        <taxon>Pseudomonadota</taxon>
        <taxon>Alphaproteobacteria</taxon>
        <taxon>Rhodobacterales</taxon>
        <taxon>Roseobacteraceae</taxon>
        <taxon>Roseovarius</taxon>
    </lineage>
</organism>
<protein>
    <submittedName>
        <fullName evidence="1">NADP-dependent 3-hydroxy acid dehydrogenase YdfG</fullName>
    </submittedName>
</protein>
<dbReference type="STRING" id="337701.SAMN05444398_101477"/>
<gene>
    <name evidence="1" type="ORF">SAMN05444398_101477</name>
</gene>
<dbReference type="RefSeq" id="WP_073032269.1">
    <property type="nucleotide sequence ID" value="NZ_BMLR01000001.1"/>
</dbReference>
<dbReference type="Pfam" id="PF00106">
    <property type="entry name" value="adh_short"/>
    <property type="match status" value="1"/>
</dbReference>
<dbReference type="Proteomes" id="UP000183974">
    <property type="component" value="Unassembled WGS sequence"/>
</dbReference>
<dbReference type="InterPro" id="IPR036291">
    <property type="entry name" value="NAD(P)-bd_dom_sf"/>
</dbReference>
<reference evidence="1 2" key="1">
    <citation type="submission" date="2016-11" db="EMBL/GenBank/DDBJ databases">
        <authorList>
            <person name="Jaros S."/>
            <person name="Januszkiewicz K."/>
            <person name="Wedrychowicz H."/>
        </authorList>
    </citation>
    <scope>NUCLEOTIDE SEQUENCE [LARGE SCALE GENOMIC DNA]</scope>
    <source>
        <strain evidence="1 2">DSM 29589</strain>
    </source>
</reference>
<dbReference type="EMBL" id="FRBR01000001">
    <property type="protein sequence ID" value="SHL06970.1"/>
    <property type="molecule type" value="Genomic_DNA"/>
</dbReference>
<keyword evidence="2" id="KW-1185">Reference proteome</keyword>
<dbReference type="OrthoDB" id="5513072at2"/>
<evidence type="ECO:0000313" key="2">
    <source>
        <dbReference type="Proteomes" id="UP000183974"/>
    </source>
</evidence>
<dbReference type="Gene3D" id="3.40.50.720">
    <property type="entry name" value="NAD(P)-binding Rossmann-like Domain"/>
    <property type="match status" value="1"/>
</dbReference>